<comment type="caution">
    <text evidence="1">The sequence shown here is derived from an EMBL/GenBank/DDBJ whole genome shotgun (WGS) entry which is preliminary data.</text>
</comment>
<gene>
    <name evidence="1" type="ORF">B0O44_103256</name>
</gene>
<evidence type="ECO:0000313" key="2">
    <source>
        <dbReference type="Proteomes" id="UP000248198"/>
    </source>
</evidence>
<sequence length="46" mass="5573">MENVFLTKVCFFNIKYTNLIELILKNTQHYHNQLINKKNINYSPKT</sequence>
<dbReference type="EMBL" id="QKLU01000003">
    <property type="protein sequence ID" value="PYF74810.1"/>
    <property type="molecule type" value="Genomic_DNA"/>
</dbReference>
<evidence type="ECO:0000313" key="1">
    <source>
        <dbReference type="EMBL" id="PYF74810.1"/>
    </source>
</evidence>
<reference evidence="1 2" key="1">
    <citation type="submission" date="2018-06" db="EMBL/GenBank/DDBJ databases">
        <title>Genomic Encyclopedia of Archaeal and Bacterial Type Strains, Phase II (KMG-II): from individual species to whole genera.</title>
        <authorList>
            <person name="Goeker M."/>
        </authorList>
    </citation>
    <scope>NUCLEOTIDE SEQUENCE [LARGE SCALE GENOMIC DNA]</scope>
    <source>
        <strain evidence="1 2">DSM 27372</strain>
    </source>
</reference>
<accession>A0A318UH20</accession>
<keyword evidence="2" id="KW-1185">Reference proteome</keyword>
<organism evidence="1 2">
    <name type="scientific">Pedobacter nutrimenti</name>
    <dbReference type="NCBI Taxonomy" id="1241337"/>
    <lineage>
        <taxon>Bacteria</taxon>
        <taxon>Pseudomonadati</taxon>
        <taxon>Bacteroidota</taxon>
        <taxon>Sphingobacteriia</taxon>
        <taxon>Sphingobacteriales</taxon>
        <taxon>Sphingobacteriaceae</taxon>
        <taxon>Pedobacter</taxon>
    </lineage>
</organism>
<proteinExistence type="predicted"/>
<name>A0A318UH20_9SPHI</name>
<dbReference type="Proteomes" id="UP000248198">
    <property type="component" value="Unassembled WGS sequence"/>
</dbReference>
<dbReference type="AlphaFoldDB" id="A0A318UH20"/>
<protein>
    <submittedName>
        <fullName evidence="1">Uncharacterized protein</fullName>
    </submittedName>
</protein>